<feature type="compositionally biased region" description="Acidic residues" evidence="1">
    <location>
        <begin position="424"/>
        <end position="441"/>
    </location>
</feature>
<protein>
    <recommendedName>
        <fullName evidence="2">F-box domain-containing protein</fullName>
    </recommendedName>
</protein>
<feature type="domain" description="F-box" evidence="2">
    <location>
        <begin position="48"/>
        <end position="96"/>
    </location>
</feature>
<dbReference type="Proteomes" id="UP000011715">
    <property type="component" value="Unassembled WGS sequence"/>
</dbReference>
<dbReference type="EnsemblFungi" id="MAPG_10881T0">
    <property type="protein sequence ID" value="MAPG_10881T0"/>
    <property type="gene ID" value="MAPG_10881"/>
</dbReference>
<dbReference type="OrthoDB" id="1638493at2759"/>
<keyword evidence="5" id="KW-1185">Reference proteome</keyword>
<dbReference type="PROSITE" id="PS50181">
    <property type="entry name" value="FBOX"/>
    <property type="match status" value="1"/>
</dbReference>
<reference evidence="4" key="4">
    <citation type="journal article" date="2015" name="G3 (Bethesda)">
        <title>Genome sequences of three phytopathogenic species of the Magnaporthaceae family of fungi.</title>
        <authorList>
            <person name="Okagaki L.H."/>
            <person name="Nunes C.C."/>
            <person name="Sailsbery J."/>
            <person name="Clay B."/>
            <person name="Brown D."/>
            <person name="John T."/>
            <person name="Oh Y."/>
            <person name="Young N."/>
            <person name="Fitzgerald M."/>
            <person name="Haas B.J."/>
            <person name="Zeng Q."/>
            <person name="Young S."/>
            <person name="Adiconis X."/>
            <person name="Fan L."/>
            <person name="Levin J.Z."/>
            <person name="Mitchell T.K."/>
            <person name="Okubara P.A."/>
            <person name="Farman M.L."/>
            <person name="Kohn L.M."/>
            <person name="Birren B."/>
            <person name="Ma L.-J."/>
            <person name="Dean R.A."/>
        </authorList>
    </citation>
    <scope>NUCLEOTIDE SEQUENCE</scope>
    <source>
        <strain evidence="4">ATCC 64411 / 73-15</strain>
    </source>
</reference>
<dbReference type="STRING" id="644358.A0A0C4EDS1"/>
<sequence>MAAVSTMPMPLQWSDPQRWGDPDGSPDLLARSSFTAVLAFIAGAYSPGSGLETLPGELILEVFKGLNLASAVALSATCKRVRQLFMSHRSHIVLSILPSDPDVSPADGLCQVAAMGPGDLTVPWGTWLDKEVWFKRKMLCPGGQLPAWICEDADKRVAPPGVAYLGDADVDRLLEVSGVVRGWERIFPRFRFWQHPEHARKLRAHEAMRLRRAVYHWMRYDYYFHRDRDRLLLLRPPGPLERFGSDSDERCRNFVRMLDSGEASELADLWITVKTAVTSICPSLAAVRLGVETSLTEEQLGGVAWGATEHEHSMSVSTMLKLGPERLLYYIEHAHEYSKARLVDEIARTRPGIESDGESLTAAICVVYRERYDHCVSREAPAPPSPFSSPREPFGGILDWEEDGVEALRGSVKAGFGLRWSGGGEEEEDDDEDDAEEEDDYNMLLGDLGL</sequence>
<evidence type="ECO:0000256" key="1">
    <source>
        <dbReference type="SAM" id="MobiDB-lite"/>
    </source>
</evidence>
<evidence type="ECO:0000313" key="4">
    <source>
        <dbReference type="EnsemblFungi" id="MAPG_10881T0"/>
    </source>
</evidence>
<dbReference type="OMA" id="LYRWWLY"/>
<dbReference type="AlphaFoldDB" id="A0A0C4EDS1"/>
<reference evidence="3" key="3">
    <citation type="submission" date="2011-03" db="EMBL/GenBank/DDBJ databases">
        <title>Annotation of Magnaporthe poae ATCC 64411.</title>
        <authorList>
            <person name="Ma L.-J."/>
            <person name="Dead R."/>
            <person name="Young S.K."/>
            <person name="Zeng Q."/>
            <person name="Gargeya S."/>
            <person name="Fitzgerald M."/>
            <person name="Haas B."/>
            <person name="Abouelleil A."/>
            <person name="Alvarado L."/>
            <person name="Arachchi H.M."/>
            <person name="Berlin A."/>
            <person name="Brown A."/>
            <person name="Chapman S.B."/>
            <person name="Chen Z."/>
            <person name="Dunbar C."/>
            <person name="Freedman E."/>
            <person name="Gearin G."/>
            <person name="Gellesch M."/>
            <person name="Goldberg J."/>
            <person name="Griggs A."/>
            <person name="Gujja S."/>
            <person name="Heiman D."/>
            <person name="Howarth C."/>
            <person name="Larson L."/>
            <person name="Lui A."/>
            <person name="MacDonald P.J.P."/>
            <person name="Mehta T."/>
            <person name="Montmayeur A."/>
            <person name="Murphy C."/>
            <person name="Neiman D."/>
            <person name="Pearson M."/>
            <person name="Priest M."/>
            <person name="Roberts A."/>
            <person name="Saif S."/>
            <person name="Shea T."/>
            <person name="Shenoy N."/>
            <person name="Sisk P."/>
            <person name="Stolte C."/>
            <person name="Sykes S."/>
            <person name="Yandava C."/>
            <person name="Wortman J."/>
            <person name="Nusbaum C."/>
            <person name="Birren B."/>
        </authorList>
    </citation>
    <scope>NUCLEOTIDE SEQUENCE</scope>
    <source>
        <strain evidence="3">ATCC 64411</strain>
    </source>
</reference>
<proteinExistence type="predicted"/>
<reference evidence="4" key="5">
    <citation type="submission" date="2015-06" db="UniProtKB">
        <authorList>
            <consortium name="EnsemblFungi"/>
        </authorList>
    </citation>
    <scope>IDENTIFICATION</scope>
    <source>
        <strain evidence="4">ATCC 64411</strain>
    </source>
</reference>
<organism evidence="4 5">
    <name type="scientific">Magnaporthiopsis poae (strain ATCC 64411 / 73-15)</name>
    <name type="common">Kentucky bluegrass fungus</name>
    <name type="synonym">Magnaporthe poae</name>
    <dbReference type="NCBI Taxonomy" id="644358"/>
    <lineage>
        <taxon>Eukaryota</taxon>
        <taxon>Fungi</taxon>
        <taxon>Dikarya</taxon>
        <taxon>Ascomycota</taxon>
        <taxon>Pezizomycotina</taxon>
        <taxon>Sordariomycetes</taxon>
        <taxon>Sordariomycetidae</taxon>
        <taxon>Magnaporthales</taxon>
        <taxon>Magnaporthaceae</taxon>
        <taxon>Magnaporthiopsis</taxon>
    </lineage>
</organism>
<evidence type="ECO:0000259" key="2">
    <source>
        <dbReference type="PROSITE" id="PS50181"/>
    </source>
</evidence>
<dbReference type="VEuPathDB" id="FungiDB:MAPG_10881"/>
<accession>A0A0C4EDS1</accession>
<dbReference type="EMBL" id="GL876978">
    <property type="protein sequence ID" value="KLU91932.1"/>
    <property type="molecule type" value="Genomic_DNA"/>
</dbReference>
<evidence type="ECO:0000313" key="3">
    <source>
        <dbReference type="EMBL" id="KLU91932.1"/>
    </source>
</evidence>
<dbReference type="InterPro" id="IPR036047">
    <property type="entry name" value="F-box-like_dom_sf"/>
</dbReference>
<gene>
    <name evidence="3" type="ORF">MAPG_10881</name>
</gene>
<evidence type="ECO:0000313" key="5">
    <source>
        <dbReference type="Proteomes" id="UP000011715"/>
    </source>
</evidence>
<dbReference type="Pfam" id="PF00646">
    <property type="entry name" value="F-box"/>
    <property type="match status" value="1"/>
</dbReference>
<name>A0A0C4EDS1_MAGP6</name>
<dbReference type="eggNOG" id="ENOG502SR0E">
    <property type="taxonomic scope" value="Eukaryota"/>
</dbReference>
<dbReference type="InterPro" id="IPR001810">
    <property type="entry name" value="F-box_dom"/>
</dbReference>
<feature type="region of interest" description="Disordered" evidence="1">
    <location>
        <begin position="1"/>
        <end position="22"/>
    </location>
</feature>
<dbReference type="SUPFAM" id="SSF81383">
    <property type="entry name" value="F-box domain"/>
    <property type="match status" value="1"/>
</dbReference>
<feature type="region of interest" description="Disordered" evidence="1">
    <location>
        <begin position="416"/>
        <end position="450"/>
    </location>
</feature>
<reference evidence="5" key="2">
    <citation type="submission" date="2010-05" db="EMBL/GenBank/DDBJ databases">
        <title>The genome sequence of Magnaporthe poae strain ATCC 64411.</title>
        <authorList>
            <person name="Ma L.-J."/>
            <person name="Dead R."/>
            <person name="Young S."/>
            <person name="Zeng Q."/>
            <person name="Koehrsen M."/>
            <person name="Alvarado L."/>
            <person name="Berlin A."/>
            <person name="Chapman S.B."/>
            <person name="Chen Z."/>
            <person name="Freedman E."/>
            <person name="Gellesch M."/>
            <person name="Goldberg J."/>
            <person name="Griggs A."/>
            <person name="Gujja S."/>
            <person name="Heilman E.R."/>
            <person name="Heiman D."/>
            <person name="Hepburn T."/>
            <person name="Howarth C."/>
            <person name="Jen D."/>
            <person name="Larson L."/>
            <person name="Mehta T."/>
            <person name="Neiman D."/>
            <person name="Pearson M."/>
            <person name="Roberts A."/>
            <person name="Saif S."/>
            <person name="Shea T."/>
            <person name="Shenoy N."/>
            <person name="Sisk P."/>
            <person name="Stolte C."/>
            <person name="Sykes S."/>
            <person name="Walk T."/>
            <person name="White J."/>
            <person name="Yandava C."/>
            <person name="Haas B."/>
            <person name="Nusbaum C."/>
            <person name="Birren B."/>
        </authorList>
    </citation>
    <scope>NUCLEOTIDE SEQUENCE [LARGE SCALE GENOMIC DNA]</scope>
    <source>
        <strain evidence="5">ATCC 64411 / 73-15</strain>
    </source>
</reference>
<reference evidence="3" key="1">
    <citation type="submission" date="2010-05" db="EMBL/GenBank/DDBJ databases">
        <title>The Genome Sequence of Magnaporthe poae strain ATCC 64411.</title>
        <authorList>
            <consortium name="The Broad Institute Genome Sequencing Platform"/>
            <consortium name="Broad Institute Genome Sequencing Center for Infectious Disease"/>
            <person name="Ma L.-J."/>
            <person name="Dead R."/>
            <person name="Young S."/>
            <person name="Zeng Q."/>
            <person name="Koehrsen M."/>
            <person name="Alvarado L."/>
            <person name="Berlin A."/>
            <person name="Chapman S.B."/>
            <person name="Chen Z."/>
            <person name="Freedman E."/>
            <person name="Gellesch M."/>
            <person name="Goldberg J."/>
            <person name="Griggs A."/>
            <person name="Gujja S."/>
            <person name="Heilman E.R."/>
            <person name="Heiman D."/>
            <person name="Hepburn T."/>
            <person name="Howarth C."/>
            <person name="Jen D."/>
            <person name="Larson L."/>
            <person name="Mehta T."/>
            <person name="Neiman D."/>
            <person name="Pearson M."/>
            <person name="Roberts A."/>
            <person name="Saif S."/>
            <person name="Shea T."/>
            <person name="Shenoy N."/>
            <person name="Sisk P."/>
            <person name="Stolte C."/>
            <person name="Sykes S."/>
            <person name="Walk T."/>
            <person name="White J."/>
            <person name="Yandava C."/>
            <person name="Haas B."/>
            <person name="Nusbaum C."/>
            <person name="Birren B."/>
        </authorList>
    </citation>
    <scope>NUCLEOTIDE SEQUENCE</scope>
    <source>
        <strain evidence="3">ATCC 64411</strain>
    </source>
</reference>
<dbReference type="SMART" id="SM00256">
    <property type="entry name" value="FBOX"/>
    <property type="match status" value="1"/>
</dbReference>
<dbReference type="EMBL" id="ADBL01002682">
    <property type="status" value="NOT_ANNOTATED_CDS"/>
    <property type="molecule type" value="Genomic_DNA"/>
</dbReference>